<keyword evidence="2" id="KW-0597">Phosphoprotein</keyword>
<evidence type="ECO:0000313" key="10">
    <source>
        <dbReference type="Proteomes" id="UP001369086"/>
    </source>
</evidence>
<evidence type="ECO:0000256" key="5">
    <source>
        <dbReference type="ARBA" id="ARBA00023069"/>
    </source>
</evidence>
<evidence type="ECO:0000256" key="4">
    <source>
        <dbReference type="ARBA" id="ARBA00022846"/>
    </source>
</evidence>
<dbReference type="Gene3D" id="1.20.890.10">
    <property type="entry name" value="cAMP-dependent protein kinase regulatory subunit, dimerization-anchoring domain"/>
    <property type="match status" value="1"/>
</dbReference>
<dbReference type="EMBL" id="JAHFZB010000012">
    <property type="protein sequence ID" value="KAK6483051.1"/>
    <property type="molecule type" value="Genomic_DNA"/>
</dbReference>
<comment type="subcellular location">
    <subcellularLocation>
        <location evidence="1">Cell projection</location>
        <location evidence="1">Cilium</location>
        <location evidence="1">Flagellum</location>
    </subcellularLocation>
</comment>
<evidence type="ECO:0000256" key="1">
    <source>
        <dbReference type="ARBA" id="ARBA00004230"/>
    </source>
</evidence>
<evidence type="ECO:0000256" key="8">
    <source>
        <dbReference type="ARBA" id="ARBA00037541"/>
    </source>
</evidence>
<comment type="similarity">
    <text evidence="7">Belongs to the ropporin family.</text>
</comment>
<keyword evidence="10" id="KW-1185">Reference proteome</keyword>
<protein>
    <submittedName>
        <fullName evidence="9">Ropporin-1-like</fullName>
    </submittedName>
</protein>
<dbReference type="PANTHER" id="PTHR14952">
    <property type="entry name" value="ROPPORIN-1-LIKE PROTEIN"/>
    <property type="match status" value="1"/>
</dbReference>
<evidence type="ECO:0000256" key="2">
    <source>
        <dbReference type="ARBA" id="ARBA00022553"/>
    </source>
</evidence>
<proteinExistence type="inferred from homology"/>
<accession>A0ABR0ZE26</accession>
<reference evidence="9 10" key="1">
    <citation type="submission" date="2021-05" db="EMBL/GenBank/DDBJ databases">
        <authorList>
            <person name="Zahm M."/>
            <person name="Klopp C."/>
            <person name="Cabau C."/>
            <person name="Kuhl H."/>
            <person name="Suciu R."/>
            <person name="Ciorpac M."/>
            <person name="Holostenco D."/>
            <person name="Gessner J."/>
            <person name="Wuertz S."/>
            <person name="Hohne C."/>
            <person name="Stock M."/>
            <person name="Gislard M."/>
            <person name="Lluch J."/>
            <person name="Milhes M."/>
            <person name="Lampietro C."/>
            <person name="Lopez Roques C."/>
            <person name="Donnadieu C."/>
            <person name="Du K."/>
            <person name="Schartl M."/>
            <person name="Guiguen Y."/>
        </authorList>
    </citation>
    <scope>NUCLEOTIDE SEQUENCE [LARGE SCALE GENOMIC DNA]</scope>
    <source>
        <strain evidence="9">Hh-F2</strain>
        <tissue evidence="9">Blood</tissue>
    </source>
</reference>
<evidence type="ECO:0000313" key="9">
    <source>
        <dbReference type="EMBL" id="KAK6483051.1"/>
    </source>
</evidence>
<evidence type="ECO:0000256" key="3">
    <source>
        <dbReference type="ARBA" id="ARBA00022843"/>
    </source>
</evidence>
<keyword evidence="3" id="KW-0832">Ubl conjugation</keyword>
<keyword evidence="5" id="KW-0969">Cilium</keyword>
<name>A0ABR0ZE26_HUSHU</name>
<dbReference type="SUPFAM" id="SSF47391">
    <property type="entry name" value="Dimerization-anchoring domain of cAMP-dependent PK regulatory subunit"/>
    <property type="match status" value="1"/>
</dbReference>
<keyword evidence="6" id="KW-0966">Cell projection</keyword>
<dbReference type="PANTHER" id="PTHR14952:SF12">
    <property type="entry name" value="ROPPORIN-1B"/>
    <property type="match status" value="1"/>
</dbReference>
<dbReference type="CDD" id="cd23019">
    <property type="entry name" value="DD_ROP"/>
    <property type="match status" value="1"/>
</dbReference>
<gene>
    <name evidence="9" type="ORF">HHUSO_G14442</name>
</gene>
<evidence type="ECO:0000256" key="7">
    <source>
        <dbReference type="ARBA" id="ARBA00035651"/>
    </source>
</evidence>
<organism evidence="9 10">
    <name type="scientific">Huso huso</name>
    <name type="common">Beluga</name>
    <name type="synonym">Acipenser huso</name>
    <dbReference type="NCBI Taxonomy" id="61971"/>
    <lineage>
        <taxon>Eukaryota</taxon>
        <taxon>Metazoa</taxon>
        <taxon>Chordata</taxon>
        <taxon>Craniata</taxon>
        <taxon>Vertebrata</taxon>
        <taxon>Euteleostomi</taxon>
        <taxon>Actinopterygii</taxon>
        <taxon>Chondrostei</taxon>
        <taxon>Acipenseriformes</taxon>
        <taxon>Acipenseridae</taxon>
        <taxon>Huso</taxon>
    </lineage>
</organism>
<keyword evidence="4" id="KW-0282">Flagellum</keyword>
<comment type="caution">
    <text evidence="9">The sequence shown here is derived from an EMBL/GenBank/DDBJ whole genome shotgun (WGS) entry which is preliminary data.</text>
</comment>
<evidence type="ECO:0000256" key="6">
    <source>
        <dbReference type="ARBA" id="ARBA00023273"/>
    </source>
</evidence>
<dbReference type="Proteomes" id="UP001369086">
    <property type="component" value="Unassembled WGS sequence"/>
</dbReference>
<dbReference type="InterPro" id="IPR047844">
    <property type="entry name" value="ROP_DD"/>
</dbReference>
<sequence length="212" mass="23657">MAPPGKQVTIPEELPEILKAFTKAAIRTQPADIVRWSALYFTALANGQPLPIKSERLASTSHAEFSIDHLKTLHEKFGSRCSVYPEELAQKWKELNLPEKLLRDIMTVGNFGEEVDWLKFIALACSALGGTITNAIKCACCILTSDPNCPTEEACIPYHLFRFLYTYLADIDGEISQGHIDRALTYLEEEVVGTEGLVRVSDFVNNPRMRLG</sequence>
<comment type="function">
    <text evidence="8">Important for male fertility. With ROPN1L, involved in fibrous sheath integrity and sperm motility, plays a role in PKA-dependent signaling processes required for spermatozoa capacitation.</text>
</comment>